<gene>
    <name evidence="4" type="ORF">Fcan01_14100</name>
</gene>
<dbReference type="PANTHER" id="PTHR20973">
    <property type="entry name" value="NON-SMC ELEMENT 1-RELATED"/>
    <property type="match status" value="1"/>
</dbReference>
<name>A0A226E201_FOLCA</name>
<dbReference type="Gene3D" id="1.10.10.10">
    <property type="entry name" value="Winged helix-like DNA-binding domain superfamily/Winged helix DNA-binding domain"/>
    <property type="match status" value="1"/>
</dbReference>
<dbReference type="STRING" id="158441.A0A226E201"/>
<keyword evidence="1" id="KW-0539">Nucleus</keyword>
<dbReference type="InterPro" id="IPR013083">
    <property type="entry name" value="Znf_RING/FYVE/PHD"/>
</dbReference>
<dbReference type="Proteomes" id="UP000198287">
    <property type="component" value="Unassembled WGS sequence"/>
</dbReference>
<evidence type="ECO:0000256" key="1">
    <source>
        <dbReference type="RuleBase" id="RU368018"/>
    </source>
</evidence>
<feature type="domain" description="Phorbol-ester/DAG-type" evidence="3">
    <location>
        <begin position="185"/>
        <end position="232"/>
    </location>
</feature>
<dbReference type="Gene3D" id="3.90.1150.220">
    <property type="match status" value="1"/>
</dbReference>
<dbReference type="PROSITE" id="PS50081">
    <property type="entry name" value="ZF_DAG_PE_2"/>
    <property type="match status" value="1"/>
</dbReference>
<evidence type="ECO:0000313" key="5">
    <source>
        <dbReference type="Proteomes" id="UP000198287"/>
    </source>
</evidence>
<keyword evidence="1" id="KW-0808">Transferase</keyword>
<proteinExistence type="inferred from homology"/>
<dbReference type="Gene3D" id="3.30.40.10">
    <property type="entry name" value="Zinc/RING finger domain, C3HC4 (zinc finger)"/>
    <property type="match status" value="1"/>
</dbReference>
<dbReference type="AlphaFoldDB" id="A0A226E201"/>
<sequence length="368" mass="41151">MDDEGFSYGDMHKIVLQGIMSAGFLDARGVKNLFKGACNALNLDEEQRTSMQAVQKVVREINEKIKPYDMAIRSASCELTGKKFYVFLITVEKPIMKMQTLFSKGELELFQKIMTAVLRKYDHFAVPVMDCNNMAREIDARNFSIEMAEAFVQKMIALQYFAKYYLDPKGPEYEITIGIRTIREFEPILREVYDDVMTNCHLCKMIMLHGHQCPKCSLFVHKACLEKYIKTCKTCPGCKTGWTEKNMVKRVRQAQGDETPDTPRPEKENTPSTSRGSGRRQQASPQSKQKSQPEMPVLQPMVAGKRGSRSKVKSPSPQASSTSKGGNKGATKNTSPTPSKGSAATKGRGGRRKKKAAALPSSSEEDSD</sequence>
<keyword evidence="1" id="KW-0233">DNA recombination</keyword>
<accession>A0A226E201</accession>
<dbReference type="InterPro" id="IPR002219">
    <property type="entry name" value="PKC_DAG/PE"/>
</dbReference>
<keyword evidence="1" id="KW-0234">DNA repair</keyword>
<dbReference type="EMBL" id="LNIX01000008">
    <property type="protein sequence ID" value="OXA51310.1"/>
    <property type="molecule type" value="Genomic_DNA"/>
</dbReference>
<comment type="caution">
    <text evidence="4">The sequence shown here is derived from an EMBL/GenBank/DDBJ whole genome shotgun (WGS) entry which is preliminary data.</text>
</comment>
<dbReference type="OrthoDB" id="185455at2759"/>
<reference evidence="4 5" key="1">
    <citation type="submission" date="2015-12" db="EMBL/GenBank/DDBJ databases">
        <title>The genome of Folsomia candida.</title>
        <authorList>
            <person name="Faddeeva A."/>
            <person name="Derks M.F."/>
            <person name="Anvar Y."/>
            <person name="Smit S."/>
            <person name="Van Straalen N."/>
            <person name="Roelofs D."/>
        </authorList>
    </citation>
    <scope>NUCLEOTIDE SEQUENCE [LARGE SCALE GENOMIC DNA]</scope>
    <source>
        <strain evidence="4 5">VU population</strain>
        <tissue evidence="4">Whole body</tissue>
    </source>
</reference>
<dbReference type="GO" id="GO:0005634">
    <property type="term" value="C:nucleus"/>
    <property type="evidence" value="ECO:0007669"/>
    <property type="project" value="UniProtKB-SubCell"/>
</dbReference>
<dbReference type="OMA" id="MMIRSAT"/>
<dbReference type="GO" id="GO:0000724">
    <property type="term" value="P:double-strand break repair via homologous recombination"/>
    <property type="evidence" value="ECO:0007669"/>
    <property type="project" value="TreeGrafter"/>
</dbReference>
<keyword evidence="1" id="KW-0863">Zinc-finger</keyword>
<feature type="region of interest" description="Disordered" evidence="2">
    <location>
        <begin position="251"/>
        <end position="368"/>
    </location>
</feature>
<evidence type="ECO:0000259" key="3">
    <source>
        <dbReference type="PROSITE" id="PS50081"/>
    </source>
</evidence>
<keyword evidence="1" id="KW-0479">Metal-binding</keyword>
<protein>
    <recommendedName>
        <fullName evidence="1">Non-structural maintenance of chromosomes element 1 homolog</fullName>
        <ecNumber evidence="1">2.3.2.27</ecNumber>
    </recommendedName>
</protein>
<dbReference type="PANTHER" id="PTHR20973:SF0">
    <property type="entry name" value="NON-STRUCTURAL MAINTENANCE OF CHROMOSOMES ELEMENT 1 HOMOLOG"/>
    <property type="match status" value="1"/>
</dbReference>
<organism evidence="4 5">
    <name type="scientific">Folsomia candida</name>
    <name type="common">Springtail</name>
    <dbReference type="NCBI Taxonomy" id="158441"/>
    <lineage>
        <taxon>Eukaryota</taxon>
        <taxon>Metazoa</taxon>
        <taxon>Ecdysozoa</taxon>
        <taxon>Arthropoda</taxon>
        <taxon>Hexapoda</taxon>
        <taxon>Collembola</taxon>
        <taxon>Entomobryomorpha</taxon>
        <taxon>Isotomoidea</taxon>
        <taxon>Isotomidae</taxon>
        <taxon>Proisotominae</taxon>
        <taxon>Folsomia</taxon>
    </lineage>
</organism>
<dbReference type="GO" id="GO:0061630">
    <property type="term" value="F:ubiquitin protein ligase activity"/>
    <property type="evidence" value="ECO:0007669"/>
    <property type="project" value="UniProtKB-EC"/>
</dbReference>
<feature type="compositionally biased region" description="Polar residues" evidence="2">
    <location>
        <begin position="313"/>
        <end position="338"/>
    </location>
</feature>
<keyword evidence="5" id="KW-1185">Reference proteome</keyword>
<evidence type="ECO:0000256" key="2">
    <source>
        <dbReference type="SAM" id="MobiDB-lite"/>
    </source>
</evidence>
<evidence type="ECO:0000313" key="4">
    <source>
        <dbReference type="EMBL" id="OXA51310.1"/>
    </source>
</evidence>
<comment type="catalytic activity">
    <reaction evidence="1">
        <text>S-ubiquitinyl-[E2 ubiquitin-conjugating enzyme]-L-cysteine + [acceptor protein]-L-lysine = [E2 ubiquitin-conjugating enzyme]-L-cysteine + N(6)-ubiquitinyl-[acceptor protein]-L-lysine.</text>
        <dbReference type="EC" id="2.3.2.27"/>
    </reaction>
</comment>
<dbReference type="Pfam" id="PF07574">
    <property type="entry name" value="SMC_Nse1"/>
    <property type="match status" value="1"/>
</dbReference>
<dbReference type="GO" id="GO:0008270">
    <property type="term" value="F:zinc ion binding"/>
    <property type="evidence" value="ECO:0007669"/>
    <property type="project" value="UniProtKB-KW"/>
</dbReference>
<dbReference type="EC" id="2.3.2.27" evidence="1"/>
<dbReference type="InterPro" id="IPR011513">
    <property type="entry name" value="Nse1"/>
</dbReference>
<feature type="compositionally biased region" description="Polar residues" evidence="2">
    <location>
        <begin position="270"/>
        <end position="280"/>
    </location>
</feature>
<feature type="compositionally biased region" description="Low complexity" evidence="2">
    <location>
        <begin position="281"/>
        <end position="293"/>
    </location>
</feature>
<keyword evidence="1" id="KW-0862">Zinc</keyword>
<dbReference type="GO" id="GO:0030915">
    <property type="term" value="C:Smc5-Smc6 complex"/>
    <property type="evidence" value="ECO:0007669"/>
    <property type="project" value="UniProtKB-UniRule"/>
</dbReference>
<keyword evidence="1" id="KW-0833">Ubl conjugation pathway</keyword>
<dbReference type="InterPro" id="IPR036388">
    <property type="entry name" value="WH-like_DNA-bd_sf"/>
</dbReference>
<keyword evidence="1" id="KW-0227">DNA damage</keyword>
<comment type="subcellular location">
    <subcellularLocation>
        <location evidence="1">Nucleus</location>
    </subcellularLocation>
</comment>
<comment type="subunit">
    <text evidence="1">Component of the Smc5-Smc6 complex.</text>
</comment>
<comment type="similarity">
    <text evidence="1">Belongs to the NSE1 family.</text>
</comment>